<dbReference type="RefSeq" id="WP_120140692.1">
    <property type="nucleotide sequence ID" value="NZ_CP023671.1"/>
</dbReference>
<dbReference type="KEGG" id="csep:CP523_06180"/>
<dbReference type="Proteomes" id="UP000280586">
    <property type="component" value="Chromosome"/>
</dbReference>
<dbReference type="AlphaFoldDB" id="A0A9N7JLS1"/>
<dbReference type="InterPro" id="IPR036120">
    <property type="entry name" value="SAK/SK_sf"/>
</dbReference>
<protein>
    <submittedName>
        <fullName evidence="1">Uncharacterized protein</fullName>
    </submittedName>
</protein>
<organism evidence="1 3">
    <name type="scientific">Clostridium septicum</name>
    <dbReference type="NCBI Taxonomy" id="1504"/>
    <lineage>
        <taxon>Bacteria</taxon>
        <taxon>Bacillati</taxon>
        <taxon>Bacillota</taxon>
        <taxon>Clostridia</taxon>
        <taxon>Eubacteriales</taxon>
        <taxon>Clostridiaceae</taxon>
        <taxon>Clostridium</taxon>
    </lineage>
</organism>
<gene>
    <name evidence="1" type="ORF">CP523_06180</name>
    <name evidence="2" type="ORF">NH397_14465</name>
</gene>
<evidence type="ECO:0000313" key="3">
    <source>
        <dbReference type="Proteomes" id="UP000280586"/>
    </source>
</evidence>
<dbReference type="Proteomes" id="UP001055437">
    <property type="component" value="Chromosome"/>
</dbReference>
<sequence length="322" mass="36997">MLKLQKPIFVLMFSLFLLFFKGNITNAEDFKVSSGNKEQTTLLSISVNGVDSKTNKEILFIPFVDLSVQPGGTLKYSRVIEIIQESVNEIAGYNKFKVEGFSDNVELREGFSETYIKLKNNEDIHLPKIDGLNNDEVYAINGDVIISEYPKLEIPSDLEYDIKVVYSAFFYEKLEDGGYKRLSFFHEEDLEGFTTDSKLDSKQLQYLAQKALDNRFGINQYKITSRRIAVARNMTQSIYNNYQGEILSGFETNDQFTYTIKPQIKDPKVSEYLTCINDNFYVEKVNSENNEETTINPDFNENNYTIDTSTSELSLSIFLCKL</sequence>
<keyword evidence="4" id="KW-1185">Reference proteome</keyword>
<reference evidence="1 3" key="1">
    <citation type="submission" date="2017-09" db="EMBL/GenBank/DDBJ databases">
        <authorList>
            <person name="Thomas P."/>
            <person name="Seyboldt C."/>
        </authorList>
    </citation>
    <scope>NUCLEOTIDE SEQUENCE [LARGE SCALE GENOMIC DNA]</scope>
    <source>
        <strain evidence="1 3">DSM 7534</strain>
    </source>
</reference>
<dbReference type="Gene3D" id="3.10.20.130">
    <property type="match status" value="1"/>
</dbReference>
<dbReference type="GeneID" id="303560259"/>
<dbReference type="EMBL" id="CP099799">
    <property type="protein sequence ID" value="USS00666.1"/>
    <property type="molecule type" value="Genomic_DNA"/>
</dbReference>
<evidence type="ECO:0000313" key="4">
    <source>
        <dbReference type="Proteomes" id="UP001055437"/>
    </source>
</evidence>
<evidence type="ECO:0000313" key="2">
    <source>
        <dbReference type="EMBL" id="USS00666.1"/>
    </source>
</evidence>
<dbReference type="GO" id="GO:0005576">
    <property type="term" value="C:extracellular region"/>
    <property type="evidence" value="ECO:0007669"/>
    <property type="project" value="InterPro"/>
</dbReference>
<reference evidence="2" key="2">
    <citation type="submission" date="2022-06" db="EMBL/GenBank/DDBJ databases">
        <authorList>
            <person name="Holder M.E."/>
            <person name="Ajami N.J."/>
            <person name="Petrosino J.F."/>
        </authorList>
    </citation>
    <scope>NUCLEOTIDE SEQUENCE</scope>
    <source>
        <strain evidence="2">RMA 8861</strain>
    </source>
</reference>
<accession>A0A9N7JLS1</accession>
<evidence type="ECO:0000313" key="1">
    <source>
        <dbReference type="EMBL" id="AYE34087.1"/>
    </source>
</evidence>
<dbReference type="Gene3D" id="3.10.20.180">
    <property type="match status" value="1"/>
</dbReference>
<dbReference type="SUPFAM" id="SSF54328">
    <property type="entry name" value="Staphylokinase/streptokinase"/>
    <property type="match status" value="1"/>
</dbReference>
<proteinExistence type="predicted"/>
<name>A0A9N7JLS1_CLOSE</name>
<dbReference type="EMBL" id="CP023671">
    <property type="protein sequence ID" value="AYE34087.1"/>
    <property type="molecule type" value="Genomic_DNA"/>
</dbReference>